<feature type="transmembrane region" description="Helical" evidence="1">
    <location>
        <begin position="58"/>
        <end position="79"/>
    </location>
</feature>
<keyword evidence="1" id="KW-0472">Membrane</keyword>
<dbReference type="AlphaFoldDB" id="A0A495XIK5"/>
<name>A0A495XIK5_9PSEU</name>
<dbReference type="EMBL" id="RBXR01000001">
    <property type="protein sequence ID" value="RKT74200.1"/>
    <property type="molecule type" value="Genomic_DNA"/>
</dbReference>
<proteinExistence type="predicted"/>
<evidence type="ECO:0000256" key="1">
    <source>
        <dbReference type="SAM" id="Phobius"/>
    </source>
</evidence>
<keyword evidence="1" id="KW-1133">Transmembrane helix</keyword>
<comment type="caution">
    <text evidence="2">The sequence shown here is derived from an EMBL/GenBank/DDBJ whole genome shotgun (WGS) entry which is preliminary data.</text>
</comment>
<dbReference type="Proteomes" id="UP000272729">
    <property type="component" value="Unassembled WGS sequence"/>
</dbReference>
<sequence length="102" mass="11127">MLFGSAPGVDRTQRTMTGGLMAVQYGRSSGQRRPAFGRVDPFCLFAVLPMLLLAGLSFWGGIAIVGVIVIVAAILLVVFDSWSNRPAKVNHDAEYYDDDDNY</sequence>
<organism evidence="2 3">
    <name type="scientific">Saccharothrix variisporea</name>
    <dbReference type="NCBI Taxonomy" id="543527"/>
    <lineage>
        <taxon>Bacteria</taxon>
        <taxon>Bacillati</taxon>
        <taxon>Actinomycetota</taxon>
        <taxon>Actinomycetes</taxon>
        <taxon>Pseudonocardiales</taxon>
        <taxon>Pseudonocardiaceae</taxon>
        <taxon>Saccharothrix</taxon>
    </lineage>
</organism>
<reference evidence="2 3" key="1">
    <citation type="submission" date="2018-10" db="EMBL/GenBank/DDBJ databases">
        <title>Sequencing the genomes of 1000 actinobacteria strains.</title>
        <authorList>
            <person name="Klenk H.-P."/>
        </authorList>
    </citation>
    <scope>NUCLEOTIDE SEQUENCE [LARGE SCALE GENOMIC DNA]</scope>
    <source>
        <strain evidence="2 3">DSM 43911</strain>
    </source>
</reference>
<gene>
    <name evidence="2" type="ORF">DFJ66_7543</name>
</gene>
<evidence type="ECO:0000313" key="2">
    <source>
        <dbReference type="EMBL" id="RKT74200.1"/>
    </source>
</evidence>
<keyword evidence="1" id="KW-0812">Transmembrane</keyword>
<evidence type="ECO:0000313" key="3">
    <source>
        <dbReference type="Proteomes" id="UP000272729"/>
    </source>
</evidence>
<accession>A0A495XIK5</accession>
<protein>
    <submittedName>
        <fullName evidence="2">Uncharacterized protein</fullName>
    </submittedName>
</protein>
<keyword evidence="3" id="KW-1185">Reference proteome</keyword>